<dbReference type="Pfam" id="PF13962">
    <property type="entry name" value="PGG"/>
    <property type="match status" value="1"/>
</dbReference>
<keyword evidence="3" id="KW-1133">Transmembrane helix</keyword>
<dbReference type="InterPro" id="IPR036770">
    <property type="entry name" value="Ankyrin_rpt-contain_sf"/>
</dbReference>
<dbReference type="Pfam" id="PF12796">
    <property type="entry name" value="Ank_2"/>
    <property type="match status" value="2"/>
</dbReference>
<feature type="transmembrane region" description="Helical" evidence="3">
    <location>
        <begin position="366"/>
        <end position="386"/>
    </location>
</feature>
<keyword evidence="3" id="KW-0812">Transmembrane</keyword>
<dbReference type="InterPro" id="IPR026961">
    <property type="entry name" value="PGG_dom"/>
</dbReference>
<dbReference type="SUPFAM" id="SSF48403">
    <property type="entry name" value="Ankyrin repeat"/>
    <property type="match status" value="1"/>
</dbReference>
<dbReference type="Gene3D" id="1.25.40.20">
    <property type="entry name" value="Ankyrin repeat-containing domain"/>
    <property type="match status" value="1"/>
</dbReference>
<dbReference type="PANTHER" id="PTHR24128">
    <property type="entry name" value="HOMEOBOX PROTEIN WARIAI"/>
    <property type="match status" value="1"/>
</dbReference>
<comment type="caution">
    <text evidence="5">The sequence shown here is derived from an EMBL/GenBank/DDBJ whole genome shotgun (WGS) entry which is preliminary data.</text>
</comment>
<dbReference type="Proteomes" id="UP000257109">
    <property type="component" value="Unassembled WGS sequence"/>
</dbReference>
<feature type="transmembrane region" description="Helical" evidence="3">
    <location>
        <begin position="338"/>
        <end position="359"/>
    </location>
</feature>
<evidence type="ECO:0000256" key="2">
    <source>
        <dbReference type="PROSITE-ProRule" id="PRU00023"/>
    </source>
</evidence>
<name>A0A371I0P5_MUCPR</name>
<evidence type="ECO:0000313" key="6">
    <source>
        <dbReference type="Proteomes" id="UP000257109"/>
    </source>
</evidence>
<proteinExistence type="predicted"/>
<evidence type="ECO:0000256" key="1">
    <source>
        <dbReference type="ARBA" id="ARBA00004413"/>
    </source>
</evidence>
<dbReference type="GO" id="GO:0005886">
    <property type="term" value="C:plasma membrane"/>
    <property type="evidence" value="ECO:0007669"/>
    <property type="project" value="UniProtKB-SubCell"/>
</dbReference>
<evidence type="ECO:0000259" key="4">
    <source>
        <dbReference type="Pfam" id="PF13962"/>
    </source>
</evidence>
<reference evidence="5" key="1">
    <citation type="submission" date="2018-05" db="EMBL/GenBank/DDBJ databases">
        <title>Draft genome of Mucuna pruriens seed.</title>
        <authorList>
            <person name="Nnadi N.E."/>
            <person name="Vos R."/>
            <person name="Hasami M.H."/>
            <person name="Devisetty U.K."/>
            <person name="Aguiy J.C."/>
        </authorList>
    </citation>
    <scope>NUCLEOTIDE SEQUENCE [LARGE SCALE GENOMIC DNA]</scope>
    <source>
        <strain evidence="5">JCA_2017</strain>
    </source>
</reference>
<comment type="subcellular location">
    <subcellularLocation>
        <location evidence="1">Cell membrane</location>
        <topology evidence="1">Peripheral membrane protein</topology>
        <orientation evidence="1">Cytoplasmic side</orientation>
    </subcellularLocation>
</comment>
<dbReference type="EMBL" id="QJKJ01001248">
    <property type="protein sequence ID" value="RDY08581.1"/>
    <property type="molecule type" value="Genomic_DNA"/>
</dbReference>
<dbReference type="OrthoDB" id="674805at2759"/>
<evidence type="ECO:0000313" key="5">
    <source>
        <dbReference type="EMBL" id="RDY08581.1"/>
    </source>
</evidence>
<protein>
    <submittedName>
        <fullName evidence="5">Ankyrin repeat-containing protein BDA1</fullName>
    </submittedName>
</protein>
<evidence type="ECO:0000256" key="3">
    <source>
        <dbReference type="SAM" id="Phobius"/>
    </source>
</evidence>
<keyword evidence="2" id="KW-0040">ANK repeat</keyword>
<accession>A0A371I0P5</accession>
<sequence>MNDPLLAAAQVGDIDFLYKLIQMEPYVLEHNDLRSFVDTPLHVAAAGGHASFATEIMRLKPSFAWKLNQCGLSPMHLALQNKHYRTACRFVDINNDLVRVKGREGLTPLHIATQIGKTDLVAKFLSACPACIEDVTVRSETALHIAVKYNQFLALEVLIGWLRRNCHKHARDREIRILNWQDQSGNTILHLSAVRLLLDSNIDINGKNVEDLTALDIVEINPTQSHSAEMRNMLLEGGGLRGFSLATAPLMEEELREKITLNERVAIFVSRQRKRISNDTRNALLVVAILFATSTYEAALNPPGGVYQGEYSKKSSASVEHGHDDGIGKAVMKMQTFFWFWSFNTWSFYLSIMMICFLMPRGRISVIVTFPLCIFSGCYVFAMLVISPSVKINSITMVLPCVFLVLYCWGSFIYIGLAKKLKMYGHKQKDTFKFSGGNRW</sequence>
<dbReference type="STRING" id="157652.A0A371I0P5"/>
<gene>
    <name evidence="5" type="primary">BAD1</name>
    <name evidence="5" type="ORF">CR513_07173</name>
</gene>
<feature type="repeat" description="ANK" evidence="2">
    <location>
        <begin position="104"/>
        <end position="125"/>
    </location>
</feature>
<keyword evidence="3" id="KW-0472">Membrane</keyword>
<dbReference type="PROSITE" id="PS50088">
    <property type="entry name" value="ANK_REPEAT"/>
    <property type="match status" value="1"/>
</dbReference>
<dbReference type="AlphaFoldDB" id="A0A371I0P5"/>
<feature type="domain" description="PGG" evidence="4">
    <location>
        <begin position="278"/>
        <end position="361"/>
    </location>
</feature>
<organism evidence="5 6">
    <name type="scientific">Mucuna pruriens</name>
    <name type="common">Velvet bean</name>
    <name type="synonym">Dolichos pruriens</name>
    <dbReference type="NCBI Taxonomy" id="157652"/>
    <lineage>
        <taxon>Eukaryota</taxon>
        <taxon>Viridiplantae</taxon>
        <taxon>Streptophyta</taxon>
        <taxon>Embryophyta</taxon>
        <taxon>Tracheophyta</taxon>
        <taxon>Spermatophyta</taxon>
        <taxon>Magnoliopsida</taxon>
        <taxon>eudicotyledons</taxon>
        <taxon>Gunneridae</taxon>
        <taxon>Pentapetalae</taxon>
        <taxon>rosids</taxon>
        <taxon>fabids</taxon>
        <taxon>Fabales</taxon>
        <taxon>Fabaceae</taxon>
        <taxon>Papilionoideae</taxon>
        <taxon>50 kb inversion clade</taxon>
        <taxon>NPAAA clade</taxon>
        <taxon>indigoferoid/millettioid clade</taxon>
        <taxon>Phaseoleae</taxon>
        <taxon>Mucuna</taxon>
    </lineage>
</organism>
<dbReference type="PANTHER" id="PTHR24128:SF24">
    <property type="entry name" value="ANKYRIN REPEAT PROTEIN"/>
    <property type="match status" value="1"/>
</dbReference>
<feature type="non-terminal residue" evidence="5">
    <location>
        <position position="1"/>
    </location>
</feature>
<keyword evidence="6" id="KW-1185">Reference proteome</keyword>
<dbReference type="PROSITE" id="PS50297">
    <property type="entry name" value="ANK_REP_REGION"/>
    <property type="match status" value="1"/>
</dbReference>
<dbReference type="InterPro" id="IPR002110">
    <property type="entry name" value="Ankyrin_rpt"/>
</dbReference>
<dbReference type="SMART" id="SM00248">
    <property type="entry name" value="ANK"/>
    <property type="match status" value="5"/>
</dbReference>
<feature type="transmembrane region" description="Helical" evidence="3">
    <location>
        <begin position="392"/>
        <end position="417"/>
    </location>
</feature>